<dbReference type="Proteomes" id="UP001626593">
    <property type="component" value="Chromosome"/>
</dbReference>
<protein>
    <submittedName>
        <fullName evidence="2">Ig-like domain-containing protein</fullName>
    </submittedName>
</protein>
<gene>
    <name evidence="1" type="ORF">U5817_09680</name>
    <name evidence="2" type="ORF">U5817_10030</name>
</gene>
<organism evidence="2 3">
    <name type="scientific">Aromatoleum evansii</name>
    <name type="common">Azoarcus evansii</name>
    <dbReference type="NCBI Taxonomy" id="59406"/>
    <lineage>
        <taxon>Bacteria</taxon>
        <taxon>Pseudomonadati</taxon>
        <taxon>Pseudomonadota</taxon>
        <taxon>Betaproteobacteria</taxon>
        <taxon>Rhodocyclales</taxon>
        <taxon>Rhodocyclaceae</taxon>
        <taxon>Aromatoleum</taxon>
    </lineage>
</organism>
<reference evidence="2 3" key="1">
    <citation type="submission" date="2023-12" db="EMBL/GenBank/DDBJ databases">
        <title>A. evansii MAY27, complete genome.</title>
        <authorList>
            <person name="Wang Y."/>
        </authorList>
    </citation>
    <scope>NUCLEOTIDE SEQUENCE [LARGE SCALE GENOMIC DNA]</scope>
    <source>
        <strain evidence="2 3">MAY27</strain>
    </source>
</reference>
<evidence type="ECO:0000313" key="2">
    <source>
        <dbReference type="EMBL" id="WRL48365.1"/>
    </source>
</evidence>
<proteinExistence type="predicted"/>
<dbReference type="SUPFAM" id="SSF49373">
    <property type="entry name" value="Invasin/intimin cell-adhesion fragments"/>
    <property type="match status" value="1"/>
</dbReference>
<dbReference type="RefSeq" id="WP_407280612.1">
    <property type="nucleotide sequence ID" value="NZ_CP141259.1"/>
</dbReference>
<dbReference type="EMBL" id="CP141259">
    <property type="protein sequence ID" value="WRL48295.1"/>
    <property type="molecule type" value="Genomic_DNA"/>
</dbReference>
<evidence type="ECO:0000313" key="3">
    <source>
        <dbReference type="Proteomes" id="UP001626593"/>
    </source>
</evidence>
<accession>A0ABZ1ASE9</accession>
<name>A0ABZ1ASE9_AROEV</name>
<dbReference type="InterPro" id="IPR013783">
    <property type="entry name" value="Ig-like_fold"/>
</dbReference>
<dbReference type="Gene3D" id="2.60.40.10">
    <property type="entry name" value="Immunoglobulins"/>
    <property type="match status" value="1"/>
</dbReference>
<dbReference type="InterPro" id="IPR008964">
    <property type="entry name" value="Invasin/intimin_cell_adhesion"/>
</dbReference>
<sequence length="317" mass="33534">MALELLAGPFAVTNKLTAAAVGDSISGSPIWIDGRGLVLPIINEGVYVVQLDGAAYSVIDDRSLTYGLALIGTGSDPIGRRRWHGLADELGTFGEWDIDGVTLYKSDQFASDTPSPLGHNYARLHDRYIYPIGGRIDWKPLDLSAGWVAEASLAGLANAASLSWGTLRDEIIVGTSDGRVVRYDWVAKAFRGAIQTIGLTCKGIWWSALHGVYLSLHDVGSTLELRVWAATVRPASVSPPAPDATITAGLRTRITARVLGANSDPCEGEVVAWTLTGVGALTQAASYTDADGYAETYYQAPLDGASAAIDITAEVAI</sequence>
<dbReference type="EMBL" id="CP141259">
    <property type="protein sequence ID" value="WRL48365.1"/>
    <property type="molecule type" value="Genomic_DNA"/>
</dbReference>
<evidence type="ECO:0000313" key="1">
    <source>
        <dbReference type="EMBL" id="WRL48295.1"/>
    </source>
</evidence>
<keyword evidence="3" id="KW-1185">Reference proteome</keyword>